<proteinExistence type="predicted"/>
<name>A0A9N9DRM5_9GLOM</name>
<dbReference type="Proteomes" id="UP000789572">
    <property type="component" value="Unassembled WGS sequence"/>
</dbReference>
<accession>A0A9N9DRM5</accession>
<dbReference type="SUPFAM" id="SSF56801">
    <property type="entry name" value="Acetyl-CoA synthetase-like"/>
    <property type="match status" value="1"/>
</dbReference>
<organism evidence="1 2">
    <name type="scientific">Paraglomus occultum</name>
    <dbReference type="NCBI Taxonomy" id="144539"/>
    <lineage>
        <taxon>Eukaryota</taxon>
        <taxon>Fungi</taxon>
        <taxon>Fungi incertae sedis</taxon>
        <taxon>Mucoromycota</taxon>
        <taxon>Glomeromycotina</taxon>
        <taxon>Glomeromycetes</taxon>
        <taxon>Paraglomerales</taxon>
        <taxon>Paraglomeraceae</taxon>
        <taxon>Paraglomus</taxon>
    </lineage>
</organism>
<dbReference type="EMBL" id="CAJVPJ010004325">
    <property type="protein sequence ID" value="CAG8650890.1"/>
    <property type="molecule type" value="Genomic_DNA"/>
</dbReference>
<dbReference type="AlphaFoldDB" id="A0A9N9DRM5"/>
<protein>
    <submittedName>
        <fullName evidence="1">3702_t:CDS:1</fullName>
    </submittedName>
</protein>
<gene>
    <name evidence="1" type="ORF">POCULU_LOCUS9942</name>
</gene>
<feature type="non-terminal residue" evidence="1">
    <location>
        <position position="56"/>
    </location>
</feature>
<evidence type="ECO:0000313" key="1">
    <source>
        <dbReference type="EMBL" id="CAG8650890.1"/>
    </source>
</evidence>
<dbReference type="OrthoDB" id="2364190at2759"/>
<sequence>MTRIDRTRYDELEKEGNASAYIIFKRTVEQWPDREGFVFEGRSWTYAQAERQVDKL</sequence>
<evidence type="ECO:0000313" key="2">
    <source>
        <dbReference type="Proteomes" id="UP000789572"/>
    </source>
</evidence>
<dbReference type="Gene3D" id="3.40.50.980">
    <property type="match status" value="1"/>
</dbReference>
<keyword evidence="2" id="KW-1185">Reference proteome</keyword>
<comment type="caution">
    <text evidence="1">The sequence shown here is derived from an EMBL/GenBank/DDBJ whole genome shotgun (WGS) entry which is preliminary data.</text>
</comment>
<reference evidence="1" key="1">
    <citation type="submission" date="2021-06" db="EMBL/GenBank/DDBJ databases">
        <authorList>
            <person name="Kallberg Y."/>
            <person name="Tangrot J."/>
            <person name="Rosling A."/>
        </authorList>
    </citation>
    <scope>NUCLEOTIDE SEQUENCE</scope>
    <source>
        <strain evidence="1">IA702</strain>
    </source>
</reference>